<reference evidence="1 2" key="1">
    <citation type="submission" date="2020-02" db="EMBL/GenBank/DDBJ databases">
        <title>Aliifodinibius halophilus 2W32, complete genome.</title>
        <authorList>
            <person name="Li Y."/>
            <person name="Wu S."/>
        </authorList>
    </citation>
    <scope>NUCLEOTIDE SEQUENCE [LARGE SCALE GENOMIC DNA]</scope>
    <source>
        <strain evidence="1 2">2W32</strain>
    </source>
</reference>
<gene>
    <name evidence="1" type="ORF">G3569_10290</name>
</gene>
<accession>A0A6M1SZQ2</accession>
<sequence length="258" mass="29334">MDSLLNRLGYRLARYLSRSDEEQQSITTCSRKALEQSLQPGDILLIEGTSRISTAIKYITQSTWSHVALNVGYDEEVSDDEGEGPWLIEADVAEGVRAVPLAKYCHMHVRICRAVGLSSDEIRKVIDYMKERIGYQYDLKNILDLARYLIRTPPVPERHRRKLLALGSGDPTKAICSSLIAQAFQGVNYPILPTIDLDENSNRAEVKLQEEILHIRHHSLFAPRDFDVSPYFQIVKPTIEAGFDYKQLTWAQKSSVEN</sequence>
<protein>
    <submittedName>
        <fullName evidence="1">Lipo-like protein</fullName>
    </submittedName>
</protein>
<organism evidence="1 2">
    <name type="scientific">Fodinibius halophilus</name>
    <dbReference type="NCBI Taxonomy" id="1736908"/>
    <lineage>
        <taxon>Bacteria</taxon>
        <taxon>Pseudomonadati</taxon>
        <taxon>Balneolota</taxon>
        <taxon>Balneolia</taxon>
        <taxon>Balneolales</taxon>
        <taxon>Balneolaceae</taxon>
        <taxon>Fodinibius</taxon>
    </lineage>
</organism>
<dbReference type="EMBL" id="JAALLS010000012">
    <property type="protein sequence ID" value="NGP88746.1"/>
    <property type="molecule type" value="Genomic_DNA"/>
</dbReference>
<dbReference type="Gene3D" id="3.90.1720.10">
    <property type="entry name" value="endopeptidase domain like (from Nostoc punctiforme)"/>
    <property type="match status" value="1"/>
</dbReference>
<comment type="caution">
    <text evidence="1">The sequence shown here is derived from an EMBL/GenBank/DDBJ whole genome shotgun (WGS) entry which is preliminary data.</text>
</comment>
<dbReference type="Proteomes" id="UP000479132">
    <property type="component" value="Unassembled WGS sequence"/>
</dbReference>
<evidence type="ECO:0000313" key="2">
    <source>
        <dbReference type="Proteomes" id="UP000479132"/>
    </source>
</evidence>
<evidence type="ECO:0000313" key="1">
    <source>
        <dbReference type="EMBL" id="NGP88746.1"/>
    </source>
</evidence>
<proteinExistence type="predicted"/>
<dbReference type="Pfam" id="PF05708">
    <property type="entry name" value="Peptidase_C92"/>
    <property type="match status" value="1"/>
</dbReference>
<keyword evidence="2" id="KW-1185">Reference proteome</keyword>
<dbReference type="AlphaFoldDB" id="A0A6M1SZQ2"/>
<dbReference type="InterPro" id="IPR038765">
    <property type="entry name" value="Papain-like_cys_pep_sf"/>
</dbReference>
<dbReference type="SUPFAM" id="SSF54001">
    <property type="entry name" value="Cysteine proteinases"/>
    <property type="match status" value="1"/>
</dbReference>
<name>A0A6M1SZQ2_9BACT</name>
<dbReference type="InterPro" id="IPR024453">
    <property type="entry name" value="Peptidase_C92"/>
</dbReference>